<evidence type="ECO:0000256" key="1">
    <source>
        <dbReference type="SAM" id="MobiDB-lite"/>
    </source>
</evidence>
<dbReference type="GO" id="GO:0071555">
    <property type="term" value="P:cell wall organization"/>
    <property type="evidence" value="ECO:0007669"/>
    <property type="project" value="InterPro"/>
</dbReference>
<reference evidence="4" key="1">
    <citation type="submission" date="2019-06" db="EMBL/GenBank/DDBJ databases">
        <title>The complete genome of Emcibacter congregatus ZYLT.</title>
        <authorList>
            <person name="Zhao Z."/>
        </authorList>
    </citation>
    <scope>NUCLEOTIDE SEQUENCE [LARGE SCALE GENOMIC DNA]</scope>
    <source>
        <strain evidence="4">MCCC 1A06723</strain>
    </source>
</reference>
<feature type="domain" description="Pili assembly chaperone N-terminal" evidence="2">
    <location>
        <begin position="32"/>
        <end position="152"/>
    </location>
</feature>
<protein>
    <submittedName>
        <fullName evidence="3">Molecular chaperone</fullName>
    </submittedName>
</protein>
<dbReference type="PANTHER" id="PTHR30251:SF4">
    <property type="entry name" value="SLR1668 PROTEIN"/>
    <property type="match status" value="1"/>
</dbReference>
<dbReference type="OrthoDB" id="511700at2"/>
<name>A0A501PC08_9PROT</name>
<dbReference type="PANTHER" id="PTHR30251">
    <property type="entry name" value="PILUS ASSEMBLY CHAPERONE"/>
    <property type="match status" value="1"/>
</dbReference>
<gene>
    <name evidence="3" type="ORF">FIV46_17615</name>
</gene>
<evidence type="ECO:0000313" key="4">
    <source>
        <dbReference type="Proteomes" id="UP000319148"/>
    </source>
</evidence>
<dbReference type="Gene3D" id="2.60.40.10">
    <property type="entry name" value="Immunoglobulins"/>
    <property type="match status" value="1"/>
</dbReference>
<dbReference type="EMBL" id="VFIY01000018">
    <property type="protein sequence ID" value="TPD57913.1"/>
    <property type="molecule type" value="Genomic_DNA"/>
</dbReference>
<dbReference type="InterPro" id="IPR013783">
    <property type="entry name" value="Ig-like_fold"/>
</dbReference>
<dbReference type="Proteomes" id="UP000319148">
    <property type="component" value="Unassembled WGS sequence"/>
</dbReference>
<comment type="caution">
    <text evidence="3">The sequence shown here is derived from an EMBL/GenBank/DDBJ whole genome shotgun (WGS) entry which is preliminary data.</text>
</comment>
<dbReference type="InterPro" id="IPR008962">
    <property type="entry name" value="PapD-like_sf"/>
</dbReference>
<keyword evidence="4" id="KW-1185">Reference proteome</keyword>
<accession>A0A501PC08</accession>
<sequence>MGQAPYRKLLGFLWSILVVAGIFLPLQAFSSGLQVSPVRVELARGQVSEKLVLKNTSSYEVIVEARAYRWEQEAGEDRLLPTQAIALSGEIFFLQPGQSQVILLGLLETPTPESGEVSYRMILRSDPTPGAAPHTGAKVSLSISIPIFVAPSENGTPGLSVDLRKGEGTKVLIYLKNESARYVRLQKLYFREADGTSHMEMPLNSYLLPGKGDLLVISKTDIPKSGSVSLDYLWGGTPEALHSRDLDLSPLGEKPDKVSSHASVPPSP</sequence>
<dbReference type="Pfam" id="PF00345">
    <property type="entry name" value="PapD_N"/>
    <property type="match status" value="1"/>
</dbReference>
<dbReference type="RefSeq" id="WP_139942229.1">
    <property type="nucleotide sequence ID" value="NZ_JBHSYP010000005.1"/>
</dbReference>
<organism evidence="3 4">
    <name type="scientific">Emcibacter nanhaiensis</name>
    <dbReference type="NCBI Taxonomy" id="1505037"/>
    <lineage>
        <taxon>Bacteria</taxon>
        <taxon>Pseudomonadati</taxon>
        <taxon>Pseudomonadota</taxon>
        <taxon>Alphaproteobacteria</taxon>
        <taxon>Emcibacterales</taxon>
        <taxon>Emcibacteraceae</taxon>
        <taxon>Emcibacter</taxon>
    </lineage>
</organism>
<evidence type="ECO:0000259" key="2">
    <source>
        <dbReference type="Pfam" id="PF00345"/>
    </source>
</evidence>
<feature type="compositionally biased region" description="Basic and acidic residues" evidence="1">
    <location>
        <begin position="244"/>
        <end position="259"/>
    </location>
</feature>
<dbReference type="GO" id="GO:0030288">
    <property type="term" value="C:outer membrane-bounded periplasmic space"/>
    <property type="evidence" value="ECO:0007669"/>
    <property type="project" value="InterPro"/>
</dbReference>
<evidence type="ECO:0000313" key="3">
    <source>
        <dbReference type="EMBL" id="TPD57913.1"/>
    </source>
</evidence>
<dbReference type="InterPro" id="IPR050643">
    <property type="entry name" value="Periplasmic_pilus_chap"/>
</dbReference>
<dbReference type="InterPro" id="IPR016147">
    <property type="entry name" value="Pili_assmbl_chaperone_N"/>
</dbReference>
<feature type="region of interest" description="Disordered" evidence="1">
    <location>
        <begin position="244"/>
        <end position="268"/>
    </location>
</feature>
<dbReference type="AlphaFoldDB" id="A0A501PC08"/>
<proteinExistence type="predicted"/>
<dbReference type="SUPFAM" id="SSF49354">
    <property type="entry name" value="PapD-like"/>
    <property type="match status" value="1"/>
</dbReference>